<accession>A0ABR6WBC4</accession>
<dbReference type="RefSeq" id="WP_186739729.1">
    <property type="nucleotide sequence ID" value="NZ_VFIA01000033.1"/>
</dbReference>
<keyword evidence="2" id="KW-1185">Reference proteome</keyword>
<comment type="caution">
    <text evidence="1">The sequence shown here is derived from an EMBL/GenBank/DDBJ whole genome shotgun (WGS) entry which is preliminary data.</text>
</comment>
<sequence length="108" mass="12988">MKRIETVDVAVSTQETDPESKRLQLLQSHVQEWKTHYGLEKQAVEELEVDHQNLLVQLDRVWSMKKSALLFSKDQQVHTVLNKYRVRRELIWERQQAELEACLRYRPM</sequence>
<dbReference type="Proteomes" id="UP000700732">
    <property type="component" value="Unassembled WGS sequence"/>
</dbReference>
<protein>
    <submittedName>
        <fullName evidence="1">Uncharacterized protein</fullName>
    </submittedName>
</protein>
<reference evidence="1 2" key="1">
    <citation type="submission" date="2019-06" db="EMBL/GenBank/DDBJ databases">
        <title>Spirosoma utsteinense sp. nov. isolated from Antarctic ice-free soils.</title>
        <authorList>
            <person name="Tahon G."/>
        </authorList>
    </citation>
    <scope>NUCLEOTIDE SEQUENCE [LARGE SCALE GENOMIC DNA]</scope>
    <source>
        <strain evidence="1 2">LMG 31447</strain>
    </source>
</reference>
<evidence type="ECO:0000313" key="1">
    <source>
        <dbReference type="EMBL" id="MBC3793876.1"/>
    </source>
</evidence>
<proteinExistence type="predicted"/>
<evidence type="ECO:0000313" key="2">
    <source>
        <dbReference type="Proteomes" id="UP000700732"/>
    </source>
</evidence>
<dbReference type="EMBL" id="VFIA01000033">
    <property type="protein sequence ID" value="MBC3793876.1"/>
    <property type="molecule type" value="Genomic_DNA"/>
</dbReference>
<name>A0ABR6WBC4_9BACT</name>
<gene>
    <name evidence="1" type="ORF">FH603_4399</name>
</gene>
<organism evidence="1 2">
    <name type="scientific">Spirosoma utsteinense</name>
    <dbReference type="NCBI Taxonomy" id="2585773"/>
    <lineage>
        <taxon>Bacteria</taxon>
        <taxon>Pseudomonadati</taxon>
        <taxon>Bacteroidota</taxon>
        <taxon>Cytophagia</taxon>
        <taxon>Cytophagales</taxon>
        <taxon>Cytophagaceae</taxon>
        <taxon>Spirosoma</taxon>
    </lineage>
</organism>